<name>A0AAX2H9X9_9PSED</name>
<gene>
    <name evidence="1" type="ORF">PLUA15_440029</name>
</gene>
<accession>A0AAX2H9X9</accession>
<comment type="caution">
    <text evidence="1">The sequence shown here is derived from an EMBL/GenBank/DDBJ whole genome shotgun (WGS) entry which is preliminary data.</text>
</comment>
<sequence>MLAVAWASIVGFDGGHVVSLDPDVLAGNVHELVEAVVGFGFWQVFGQVLRAVLQGHHAR</sequence>
<organism evidence="1 2">
    <name type="scientific">Pseudomonas lundensis</name>
    <dbReference type="NCBI Taxonomy" id="86185"/>
    <lineage>
        <taxon>Bacteria</taxon>
        <taxon>Pseudomonadati</taxon>
        <taxon>Pseudomonadota</taxon>
        <taxon>Gammaproteobacteria</taxon>
        <taxon>Pseudomonadales</taxon>
        <taxon>Pseudomonadaceae</taxon>
        <taxon>Pseudomonas</taxon>
    </lineage>
</organism>
<reference evidence="1 2" key="1">
    <citation type="submission" date="2017-08" db="EMBL/GenBank/DDBJ databases">
        <authorList>
            <person name="Chaillou S."/>
        </authorList>
    </citation>
    <scope>NUCLEOTIDE SEQUENCE [LARGE SCALE GENOMIC DNA]</scope>
    <source>
        <strain evidence="1 2">MFPA15A1205</strain>
    </source>
</reference>
<evidence type="ECO:0000313" key="1">
    <source>
        <dbReference type="EMBL" id="SOB53741.1"/>
    </source>
</evidence>
<dbReference type="EMBL" id="OBKZ01000039">
    <property type="protein sequence ID" value="SOB53741.1"/>
    <property type="molecule type" value="Genomic_DNA"/>
</dbReference>
<dbReference type="AlphaFoldDB" id="A0AAX2H9X9"/>
<proteinExistence type="predicted"/>
<evidence type="ECO:0000313" key="2">
    <source>
        <dbReference type="Proteomes" id="UP000219564"/>
    </source>
</evidence>
<protein>
    <submittedName>
        <fullName evidence="1">Uncharacterized protein</fullName>
    </submittedName>
</protein>
<dbReference type="Proteomes" id="UP000219564">
    <property type="component" value="Unassembled WGS sequence"/>
</dbReference>